<protein>
    <submittedName>
        <fullName evidence="1">Uncharacterized protein</fullName>
    </submittedName>
</protein>
<keyword evidence="2" id="KW-1185">Reference proteome</keyword>
<evidence type="ECO:0000313" key="1">
    <source>
        <dbReference type="EMBL" id="MDI6102857.1"/>
    </source>
</evidence>
<proteinExistence type="predicted"/>
<comment type="caution">
    <text evidence="1">The sequence shown here is derived from an EMBL/GenBank/DDBJ whole genome shotgun (WGS) entry which is preliminary data.</text>
</comment>
<gene>
    <name evidence="1" type="ORF">QLQ12_29990</name>
</gene>
<accession>A0ABT6WSY2</accession>
<name>A0ABT6WSY2_9ACTN</name>
<organism evidence="1 2">
    <name type="scientific">Actinoplanes sandaracinus</name>
    <dbReference type="NCBI Taxonomy" id="3045177"/>
    <lineage>
        <taxon>Bacteria</taxon>
        <taxon>Bacillati</taxon>
        <taxon>Actinomycetota</taxon>
        <taxon>Actinomycetes</taxon>
        <taxon>Micromonosporales</taxon>
        <taxon>Micromonosporaceae</taxon>
        <taxon>Actinoplanes</taxon>
    </lineage>
</organism>
<sequence length="71" mass="7577">MERGQGEGCLLKDLPPRDLARAVRLAGAGVDQHDSTVLRRLGTALDRSAVGATPRIDLTQAAIYARDHGLL</sequence>
<dbReference type="Proteomes" id="UP001241758">
    <property type="component" value="Unassembled WGS sequence"/>
</dbReference>
<dbReference type="RefSeq" id="WP_282763934.1">
    <property type="nucleotide sequence ID" value="NZ_JASCTH010000022.1"/>
</dbReference>
<evidence type="ECO:0000313" key="2">
    <source>
        <dbReference type="Proteomes" id="UP001241758"/>
    </source>
</evidence>
<reference evidence="1 2" key="1">
    <citation type="submission" date="2023-05" db="EMBL/GenBank/DDBJ databases">
        <title>Actinoplanes sp. NEAU-A12 genome sequencing.</title>
        <authorList>
            <person name="Wang Z.-S."/>
        </authorList>
    </citation>
    <scope>NUCLEOTIDE SEQUENCE [LARGE SCALE GENOMIC DNA]</scope>
    <source>
        <strain evidence="1 2">NEAU-A12</strain>
    </source>
</reference>
<dbReference type="EMBL" id="JASCTH010000022">
    <property type="protein sequence ID" value="MDI6102857.1"/>
    <property type="molecule type" value="Genomic_DNA"/>
</dbReference>